<evidence type="ECO:0008006" key="4">
    <source>
        <dbReference type="Google" id="ProtNLM"/>
    </source>
</evidence>
<comment type="caution">
    <text evidence="2">The sequence shown here is derived from an EMBL/GenBank/DDBJ whole genome shotgun (WGS) entry which is preliminary data.</text>
</comment>
<evidence type="ECO:0000313" key="2">
    <source>
        <dbReference type="EMBL" id="MDX7987717.1"/>
    </source>
</evidence>
<evidence type="ECO:0000313" key="3">
    <source>
        <dbReference type="Proteomes" id="UP001271890"/>
    </source>
</evidence>
<feature type="signal peptide" evidence="1">
    <location>
        <begin position="1"/>
        <end position="20"/>
    </location>
</feature>
<feature type="chain" id="PRO_5046747094" description="Lipoprotein" evidence="1">
    <location>
        <begin position="21"/>
        <end position="129"/>
    </location>
</feature>
<keyword evidence="3" id="KW-1185">Reference proteome</keyword>
<name>A0ABU4SA88_9GAMM</name>
<protein>
    <recommendedName>
        <fullName evidence="4">Lipoprotein</fullName>
    </recommendedName>
</protein>
<dbReference type="PROSITE" id="PS51257">
    <property type="entry name" value="PROKAR_LIPOPROTEIN"/>
    <property type="match status" value="1"/>
</dbReference>
<dbReference type="Proteomes" id="UP001271890">
    <property type="component" value="Unassembled WGS sequence"/>
</dbReference>
<dbReference type="EMBL" id="VCDN01000038">
    <property type="protein sequence ID" value="MDX7987717.1"/>
    <property type="molecule type" value="Genomic_DNA"/>
</dbReference>
<organism evidence="2 3">
    <name type="scientific">Xenorhabdus santafensis</name>
    <dbReference type="NCBI Taxonomy" id="2582833"/>
    <lineage>
        <taxon>Bacteria</taxon>
        <taxon>Pseudomonadati</taxon>
        <taxon>Pseudomonadota</taxon>
        <taxon>Gammaproteobacteria</taxon>
        <taxon>Enterobacterales</taxon>
        <taxon>Morganellaceae</taxon>
        <taxon>Xenorhabdus</taxon>
    </lineage>
</organism>
<keyword evidence="1" id="KW-0732">Signal</keyword>
<accession>A0ABU4SA88</accession>
<sequence>MYKYTLIVCVFFLTACGSNVSFSPKGDYLPDAQVGKPYYSVVNISGGGVITPNNNITPDDFGLYIQQCERSKNIITEDTVSRKDFNCFIVKGIPTKTGYLKVNVSGAVYGHMFKSPTKFHKTYNIKAKE</sequence>
<dbReference type="RefSeq" id="WP_319930138.1">
    <property type="nucleotide sequence ID" value="NZ_VCDN01000038.1"/>
</dbReference>
<evidence type="ECO:0000256" key="1">
    <source>
        <dbReference type="SAM" id="SignalP"/>
    </source>
</evidence>
<reference evidence="3" key="1">
    <citation type="journal article" date="2024" name="Toxins">
        <title>Genome Sequence Analysis of Native Xenorhabdus Strains Isolated from Entomopathogenic Nematodes in Argentina.</title>
        <authorList>
            <person name="Palma L."/>
            <person name="Frizzo L."/>
            <person name="Kaiser S."/>
            <person name="Berry C."/>
            <person name="Caballero P."/>
            <person name="Bode H.B."/>
            <person name="Del Valle E.E."/>
        </authorList>
    </citation>
    <scope>NUCLEOTIDE SEQUENCE [LARGE SCALE GENOMIC DNA]</scope>
    <source>
        <strain evidence="3">12</strain>
    </source>
</reference>
<gene>
    <name evidence="2" type="ORF">FE392_10295</name>
</gene>
<proteinExistence type="predicted"/>